<dbReference type="Pfam" id="PF19451">
    <property type="entry name" value="DUF5989"/>
    <property type="match status" value="1"/>
</dbReference>
<name>A0A8I1YP70_BRAEL</name>
<proteinExistence type="predicted"/>
<organism evidence="1 2">
    <name type="scientific">Bradyrhizobium elkanii</name>
    <dbReference type="NCBI Taxonomy" id="29448"/>
    <lineage>
        <taxon>Bacteria</taxon>
        <taxon>Pseudomonadati</taxon>
        <taxon>Pseudomonadota</taxon>
        <taxon>Alphaproteobacteria</taxon>
        <taxon>Hyphomicrobiales</taxon>
        <taxon>Nitrobacteraceae</taxon>
        <taxon>Bradyrhizobium</taxon>
    </lineage>
</organism>
<protein>
    <submittedName>
        <fullName evidence="1">Uncharacterized protein</fullName>
    </submittedName>
</protein>
<reference evidence="1" key="1">
    <citation type="submission" date="2021-02" db="EMBL/GenBank/DDBJ databases">
        <title>Genomic Encyclopedia of Type Strains, Phase IV (KMG-V): Genome sequencing to study the core and pangenomes of soil and plant-associated prokaryotes.</title>
        <authorList>
            <person name="Whitman W."/>
        </authorList>
    </citation>
    <scope>NUCLEOTIDE SEQUENCE</scope>
    <source>
        <strain evidence="1">USDA 406</strain>
    </source>
</reference>
<dbReference type="EMBL" id="JAFICZ010000001">
    <property type="protein sequence ID" value="MBP1299793.1"/>
    <property type="molecule type" value="Genomic_DNA"/>
</dbReference>
<dbReference type="RefSeq" id="WP_283836555.1">
    <property type="nucleotide sequence ID" value="NZ_JAFICZ010000001.1"/>
</dbReference>
<dbReference type="InterPro" id="IPR046031">
    <property type="entry name" value="DUF5989"/>
</dbReference>
<sequence>MYLFITELLTFMRVRKKLWLSPLIVLMVVLESDSKFMT</sequence>
<accession>A0A8I1YP70</accession>
<evidence type="ECO:0000313" key="1">
    <source>
        <dbReference type="EMBL" id="MBP1299793.1"/>
    </source>
</evidence>
<comment type="caution">
    <text evidence="1">The sequence shown here is derived from an EMBL/GenBank/DDBJ whole genome shotgun (WGS) entry which is preliminary data.</text>
</comment>
<dbReference type="Proteomes" id="UP000673383">
    <property type="component" value="Unassembled WGS sequence"/>
</dbReference>
<evidence type="ECO:0000313" key="2">
    <source>
        <dbReference type="Proteomes" id="UP000673383"/>
    </source>
</evidence>
<dbReference type="AlphaFoldDB" id="A0A8I1YP70"/>
<gene>
    <name evidence="1" type="ORF">JOH49_009546</name>
</gene>